<dbReference type="CDD" id="cd24050">
    <property type="entry name" value="ASKHA_NBD_ANMK"/>
    <property type="match status" value="1"/>
</dbReference>
<dbReference type="AlphaFoldDB" id="E7C856"/>
<dbReference type="GO" id="GO:0016301">
    <property type="term" value="F:kinase activity"/>
    <property type="evidence" value="ECO:0007669"/>
    <property type="project" value="UniProtKB-KW"/>
</dbReference>
<feature type="binding site" evidence="1">
    <location>
        <begin position="14"/>
        <end position="21"/>
    </location>
    <ligand>
        <name>ATP</name>
        <dbReference type="ChEBI" id="CHEBI:30616"/>
    </ligand>
</feature>
<organism evidence="2">
    <name type="scientific">uncultured gamma proteobacterium HF4000_06A21</name>
    <dbReference type="NCBI Taxonomy" id="723581"/>
    <lineage>
        <taxon>Bacteria</taxon>
        <taxon>Pseudomonadati</taxon>
        <taxon>Pseudomonadota</taxon>
        <taxon>Gammaproteobacteria</taxon>
        <taxon>environmental samples</taxon>
    </lineage>
</organism>
<comment type="similarity">
    <text evidence="1">Belongs to the anhydro-N-acetylmuramic acid kinase family.</text>
</comment>
<comment type="pathway">
    <text evidence="1">Amino-sugar metabolism; 1,6-anhydro-N-acetylmuramate degradation.</text>
</comment>
<dbReference type="HAMAP" id="MF_01270">
    <property type="entry name" value="AnhMurNAc_kinase"/>
    <property type="match status" value="1"/>
</dbReference>
<keyword evidence="2" id="KW-0378">Hydrolase</keyword>
<dbReference type="UniPathway" id="UPA00544"/>
<dbReference type="PANTHER" id="PTHR30605">
    <property type="entry name" value="ANHYDRO-N-ACETYLMURAMIC ACID KINASE"/>
    <property type="match status" value="1"/>
</dbReference>
<dbReference type="GO" id="GO:0008237">
    <property type="term" value="F:metallopeptidase activity"/>
    <property type="evidence" value="ECO:0007669"/>
    <property type="project" value="UniProtKB-KW"/>
</dbReference>
<dbReference type="InterPro" id="IPR005338">
    <property type="entry name" value="Anhydro_N_Ac-Mur_kinase"/>
</dbReference>
<reference evidence="2" key="1">
    <citation type="submission" date="2010-01" db="EMBL/GenBank/DDBJ databases">
        <title>Genome fragments of uncultured bacteria from the North Pacific subtropical Gyre.</title>
        <authorList>
            <person name="Pham V.D."/>
            <person name="Delong E.F."/>
        </authorList>
    </citation>
    <scope>NUCLEOTIDE SEQUENCE</scope>
</reference>
<dbReference type="NCBIfam" id="NF007139">
    <property type="entry name" value="PRK09585.1-3"/>
    <property type="match status" value="1"/>
</dbReference>
<dbReference type="SUPFAM" id="SSF53067">
    <property type="entry name" value="Actin-like ATPase domain"/>
    <property type="match status" value="1"/>
</dbReference>
<dbReference type="UniPathway" id="UPA00343"/>
<dbReference type="GO" id="GO:0006508">
    <property type="term" value="P:proteolysis"/>
    <property type="evidence" value="ECO:0007669"/>
    <property type="project" value="UniProtKB-KW"/>
</dbReference>
<dbReference type="InterPro" id="IPR043129">
    <property type="entry name" value="ATPase_NBD"/>
</dbReference>
<dbReference type="GO" id="GO:0009254">
    <property type="term" value="P:peptidoglycan turnover"/>
    <property type="evidence" value="ECO:0007669"/>
    <property type="project" value="UniProtKB-UniRule"/>
</dbReference>
<evidence type="ECO:0000256" key="1">
    <source>
        <dbReference type="HAMAP-Rule" id="MF_01270"/>
    </source>
</evidence>
<dbReference type="EC" id="2.7.1.170" evidence="1"/>
<dbReference type="GO" id="GO:0016773">
    <property type="term" value="F:phosphotransferase activity, alcohol group as acceptor"/>
    <property type="evidence" value="ECO:0007669"/>
    <property type="project" value="UniProtKB-UniRule"/>
</dbReference>
<comment type="function">
    <text evidence="1">Catalyzes the specific phosphorylation of 1,6-anhydro-N-acetylmuramic acid (anhMurNAc) with the simultaneous cleavage of the 1,6-anhydro ring, generating MurNAc-6-P. Is required for the utilization of anhMurNAc either imported from the medium or derived from its own cell wall murein, and thus plays a role in cell wall recycling.</text>
</comment>
<dbReference type="GO" id="GO:0006040">
    <property type="term" value="P:amino sugar metabolic process"/>
    <property type="evidence" value="ECO:0007669"/>
    <property type="project" value="InterPro"/>
</dbReference>
<name>E7C856_9GAMM</name>
<keyword evidence="1" id="KW-0067">ATP-binding</keyword>
<keyword evidence="2" id="KW-0645">Protease</keyword>
<comment type="pathway">
    <text evidence="1">Cell wall biogenesis; peptidoglycan recycling.</text>
</comment>
<dbReference type="PANTHER" id="PTHR30605:SF0">
    <property type="entry name" value="ANHYDRO-N-ACETYLMURAMIC ACID KINASE"/>
    <property type="match status" value="1"/>
</dbReference>
<keyword evidence="1" id="KW-0119">Carbohydrate metabolism</keyword>
<keyword evidence="1" id="KW-0808">Transferase</keyword>
<evidence type="ECO:0000313" key="2">
    <source>
        <dbReference type="EMBL" id="ADI23630.1"/>
    </source>
</evidence>
<dbReference type="GO" id="GO:0097175">
    <property type="term" value="P:1,6-anhydro-N-acetyl-beta-muramic acid catabolic process"/>
    <property type="evidence" value="ECO:0007669"/>
    <property type="project" value="UniProtKB-UniRule"/>
</dbReference>
<dbReference type="Pfam" id="PF03702">
    <property type="entry name" value="AnmK"/>
    <property type="match status" value="1"/>
</dbReference>
<dbReference type="Gene3D" id="3.30.420.40">
    <property type="match status" value="2"/>
</dbReference>
<sequence>MSDDTQTCIGLMSGTSSDAIDAVLIEIADQGRKVQVIATHSEPIEPTLQEKIRTVSSGEDDRIDTVHALDTALAEQFAKAANQVVEKTIRREDIAVIGSHGQTVRHRPEGPFPFSLQLGSGALIAARTGITTIADFRSGDIAVGGQGAPLVPAFHEVMFRSPTVNRAIVNIGGIANLTVLPNTGTVFGFDTGPGNTLLDHWYRCHHPDAFDQNSAWAIGGHRIASLLNILLEHPYFGVIPPKSCGLEQFHLAWLGTHLQGGEKPQDVQATLLDLTVETIISAIHQQADKTTALYLCGGGANNPAMVQAISRRLDPITVETTSVLGIDPGWVEAAAFAWMAWARLKGKTTNLPEVTGARRRLSLGAIYAP</sequence>
<proteinExistence type="inferred from homology"/>
<keyword evidence="1" id="KW-0418">Kinase</keyword>
<protein>
    <recommendedName>
        <fullName evidence="1">Anhydro-N-acetylmuramic acid kinase</fullName>
        <ecNumber evidence="1">2.7.1.170</ecNumber>
    </recommendedName>
    <alternativeName>
        <fullName evidence="1">AnhMurNAc kinase</fullName>
    </alternativeName>
</protein>
<gene>
    <name evidence="1" type="primary">anmK</name>
</gene>
<dbReference type="EMBL" id="GU568019">
    <property type="protein sequence ID" value="ADI23630.1"/>
    <property type="molecule type" value="Genomic_DNA"/>
</dbReference>
<dbReference type="GO" id="GO:0005524">
    <property type="term" value="F:ATP binding"/>
    <property type="evidence" value="ECO:0007669"/>
    <property type="project" value="UniProtKB-UniRule"/>
</dbReference>
<keyword evidence="1" id="KW-0547">Nucleotide-binding</keyword>
<keyword evidence="2" id="KW-0482">Metalloprotease</keyword>
<accession>E7C856</accession>
<comment type="catalytic activity">
    <reaction evidence="1">
        <text>1,6-anhydro-N-acetyl-beta-muramate + ATP + H2O = N-acetyl-D-muramate 6-phosphate + ADP + H(+)</text>
        <dbReference type="Rhea" id="RHEA:24952"/>
        <dbReference type="ChEBI" id="CHEBI:15377"/>
        <dbReference type="ChEBI" id="CHEBI:15378"/>
        <dbReference type="ChEBI" id="CHEBI:30616"/>
        <dbReference type="ChEBI" id="CHEBI:58690"/>
        <dbReference type="ChEBI" id="CHEBI:58722"/>
        <dbReference type="ChEBI" id="CHEBI:456216"/>
        <dbReference type="EC" id="2.7.1.170"/>
    </reaction>
</comment>